<dbReference type="InterPro" id="IPR051260">
    <property type="entry name" value="Diverse_substr_monoxygenases"/>
</dbReference>
<evidence type="ECO:0000259" key="7">
    <source>
        <dbReference type="Pfam" id="PF00296"/>
    </source>
</evidence>
<evidence type="ECO:0000256" key="6">
    <source>
        <dbReference type="PIRSR" id="PIRSR000337-1"/>
    </source>
</evidence>
<keyword evidence="3" id="KW-0560">Oxidoreductase</keyword>
<dbReference type="PIRSF" id="PIRSF000337">
    <property type="entry name" value="NTA_MOA"/>
    <property type="match status" value="1"/>
</dbReference>
<dbReference type="InterPro" id="IPR011251">
    <property type="entry name" value="Luciferase-like_dom"/>
</dbReference>
<feature type="binding site" evidence="6">
    <location>
        <position position="56"/>
    </location>
    <ligand>
        <name>FMN</name>
        <dbReference type="ChEBI" id="CHEBI:58210"/>
    </ligand>
</feature>
<gene>
    <name evidence="8" type="ORF">EV378_0890</name>
</gene>
<dbReference type="SUPFAM" id="SSF51679">
    <property type="entry name" value="Bacterial luciferase-like"/>
    <property type="match status" value="1"/>
</dbReference>
<evidence type="ECO:0000256" key="4">
    <source>
        <dbReference type="ARBA" id="ARBA00023033"/>
    </source>
</evidence>
<feature type="binding site" evidence="6">
    <location>
        <position position="93"/>
    </location>
    <ligand>
        <name>FMN</name>
        <dbReference type="ChEBI" id="CHEBI:58210"/>
    </ligand>
</feature>
<dbReference type="Pfam" id="PF00296">
    <property type="entry name" value="Bac_luciferase"/>
    <property type="match status" value="1"/>
</dbReference>
<keyword evidence="4 8" id="KW-0503">Monooxygenase</keyword>
<evidence type="ECO:0000256" key="3">
    <source>
        <dbReference type="ARBA" id="ARBA00023002"/>
    </source>
</evidence>
<feature type="domain" description="Luciferase-like" evidence="7">
    <location>
        <begin position="32"/>
        <end position="281"/>
    </location>
</feature>
<dbReference type="Proteomes" id="UP000295560">
    <property type="component" value="Unassembled WGS sequence"/>
</dbReference>
<comment type="similarity">
    <text evidence="5">Belongs to the NtaA/SnaA/DszA monooxygenase family.</text>
</comment>
<evidence type="ECO:0000256" key="1">
    <source>
        <dbReference type="ARBA" id="ARBA00022630"/>
    </source>
</evidence>
<protein>
    <submittedName>
        <fullName evidence="8">Alkanesulfonate monooxygenase SsuD/methylene tetrahydromethanopterin reductase-like flavin-dependent oxidoreductase (Luciferase family)</fullName>
    </submittedName>
</protein>
<name>A0A4R1HUP8_PSEEN</name>
<reference evidence="8 9" key="1">
    <citation type="submission" date="2019-03" db="EMBL/GenBank/DDBJ databases">
        <title>Sequencing the genomes of 1000 actinobacteria strains.</title>
        <authorList>
            <person name="Klenk H.-P."/>
        </authorList>
    </citation>
    <scope>NUCLEOTIDE SEQUENCE [LARGE SCALE GENOMIC DNA]</scope>
    <source>
        <strain evidence="8 9">DSM 44969</strain>
    </source>
</reference>
<accession>A0A4R1HUP8</accession>
<evidence type="ECO:0000256" key="2">
    <source>
        <dbReference type="ARBA" id="ARBA00022643"/>
    </source>
</evidence>
<dbReference type="AlphaFoldDB" id="A0A4R1HUP8"/>
<dbReference type="InterPro" id="IPR036661">
    <property type="entry name" value="Luciferase-like_sf"/>
</dbReference>
<dbReference type="EMBL" id="SMFZ01000001">
    <property type="protein sequence ID" value="TCK25093.1"/>
    <property type="molecule type" value="Genomic_DNA"/>
</dbReference>
<comment type="caution">
    <text evidence="8">The sequence shown here is derived from an EMBL/GenBank/DDBJ whole genome shotgun (WGS) entry which is preliminary data.</text>
</comment>
<organism evidence="8 9">
    <name type="scientific">Pseudonocardia endophytica</name>
    <dbReference type="NCBI Taxonomy" id="401976"/>
    <lineage>
        <taxon>Bacteria</taxon>
        <taxon>Bacillati</taxon>
        <taxon>Actinomycetota</taxon>
        <taxon>Actinomycetes</taxon>
        <taxon>Pseudonocardiales</taxon>
        <taxon>Pseudonocardiaceae</taxon>
        <taxon>Pseudonocardia</taxon>
    </lineage>
</organism>
<keyword evidence="1 6" id="KW-0285">Flavoprotein</keyword>
<dbReference type="Gene3D" id="3.20.20.30">
    <property type="entry name" value="Luciferase-like domain"/>
    <property type="match status" value="1"/>
</dbReference>
<evidence type="ECO:0000313" key="8">
    <source>
        <dbReference type="EMBL" id="TCK25093.1"/>
    </source>
</evidence>
<dbReference type="PANTHER" id="PTHR30011">
    <property type="entry name" value="ALKANESULFONATE MONOOXYGENASE-RELATED"/>
    <property type="match status" value="1"/>
</dbReference>
<dbReference type="PANTHER" id="PTHR30011:SF16">
    <property type="entry name" value="C2H2 FINGER DOMAIN TRANSCRIPTION FACTOR (EUROFUNG)-RELATED"/>
    <property type="match status" value="1"/>
</dbReference>
<evidence type="ECO:0000313" key="9">
    <source>
        <dbReference type="Proteomes" id="UP000295560"/>
    </source>
</evidence>
<dbReference type="GO" id="GO:0004497">
    <property type="term" value="F:monooxygenase activity"/>
    <property type="evidence" value="ECO:0007669"/>
    <property type="project" value="UniProtKB-KW"/>
</dbReference>
<dbReference type="InterPro" id="IPR016215">
    <property type="entry name" value="NTA_MOA"/>
</dbReference>
<dbReference type="GO" id="GO:0016705">
    <property type="term" value="F:oxidoreductase activity, acting on paired donors, with incorporation or reduction of molecular oxygen"/>
    <property type="evidence" value="ECO:0007669"/>
    <property type="project" value="InterPro"/>
</dbReference>
<proteinExistence type="inferred from homology"/>
<keyword evidence="2 6" id="KW-0288">FMN</keyword>
<keyword evidence="9" id="KW-1185">Reference proteome</keyword>
<evidence type="ECO:0000256" key="5">
    <source>
        <dbReference type="ARBA" id="ARBA00033748"/>
    </source>
</evidence>
<dbReference type="RefSeq" id="WP_243653275.1">
    <property type="nucleotide sequence ID" value="NZ_SMFZ01000001.1"/>
</dbReference>
<sequence length="371" mass="39302">MSGRMHLAVELGGAGRHPGAWRAPDSDVANLLTAEHHVALVRTADRGGLDLVLLADSFVPPSGDRTVLSTSLDAVAIAARVAPVVGDIGLVPTATVTHTEPFHLSKAIATLDFVSGGRAGWEPAVSRTQAEADLFGRKDSADPETLWREASDAVDVVVRLWDSWEDDAEIRDQATGRFVDRDKLHYIDFSGEFFSVKGPSITPRSPQAHPLVVVRGDEPEALPVAARWADVIRVAAPTVAAAAEARDQVRTAVADAGRDPETVAVLLDVETLIGTEGDLVRLDALHPDPGTRGLRHVGDAASLAALLRDAAEERAADGFTLVPLALPSGLDRIVDELVPALGDAWAPAPRGVTLRERFGLARPSNMYGVTS</sequence>